<name>A0ABV2N6D5_9HYPH</name>
<dbReference type="RefSeq" id="WP_354199043.1">
    <property type="nucleotide sequence ID" value="NZ_JBEPML010000023.1"/>
</dbReference>
<dbReference type="InterPro" id="IPR013324">
    <property type="entry name" value="RNA_pol_sigma_r3/r4-like"/>
</dbReference>
<dbReference type="InterPro" id="IPR013249">
    <property type="entry name" value="RNA_pol_sigma70_r4_t2"/>
</dbReference>
<dbReference type="InterPro" id="IPR039425">
    <property type="entry name" value="RNA_pol_sigma-70-like"/>
</dbReference>
<dbReference type="InterPro" id="IPR036388">
    <property type="entry name" value="WH-like_DNA-bd_sf"/>
</dbReference>
<evidence type="ECO:0000256" key="3">
    <source>
        <dbReference type="ARBA" id="ARBA00023082"/>
    </source>
</evidence>
<keyword evidence="8" id="KW-1185">Reference proteome</keyword>
<dbReference type="PANTHER" id="PTHR43133">
    <property type="entry name" value="RNA POLYMERASE ECF-TYPE SIGMA FACTO"/>
    <property type="match status" value="1"/>
</dbReference>
<evidence type="ECO:0000256" key="2">
    <source>
        <dbReference type="ARBA" id="ARBA00023015"/>
    </source>
</evidence>
<dbReference type="InterPro" id="IPR014284">
    <property type="entry name" value="RNA_pol_sigma-70_dom"/>
</dbReference>
<reference evidence="7 8" key="1">
    <citation type="submission" date="2024-06" db="EMBL/GenBank/DDBJ databases">
        <title>Genomic Encyclopedia of Type Strains, Phase IV (KMG-IV): sequencing the most valuable type-strain genomes for metagenomic binning, comparative biology and taxonomic classification.</title>
        <authorList>
            <person name="Goeker M."/>
        </authorList>
    </citation>
    <scope>NUCLEOTIDE SEQUENCE [LARGE SCALE GENOMIC DNA]</scope>
    <source>
        <strain evidence="7 8">DSM 27865</strain>
    </source>
</reference>
<dbReference type="SUPFAM" id="SSF88946">
    <property type="entry name" value="Sigma2 domain of RNA polymerase sigma factors"/>
    <property type="match status" value="1"/>
</dbReference>
<comment type="similarity">
    <text evidence="1">Belongs to the sigma-70 factor family. ECF subfamily.</text>
</comment>
<proteinExistence type="inferred from homology"/>
<dbReference type="NCBIfam" id="TIGR02937">
    <property type="entry name" value="sigma70-ECF"/>
    <property type="match status" value="1"/>
</dbReference>
<evidence type="ECO:0000313" key="8">
    <source>
        <dbReference type="Proteomes" id="UP001549076"/>
    </source>
</evidence>
<dbReference type="Gene3D" id="1.10.10.10">
    <property type="entry name" value="Winged helix-like DNA-binding domain superfamily/Winged helix DNA-binding domain"/>
    <property type="match status" value="1"/>
</dbReference>
<dbReference type="Proteomes" id="UP001549076">
    <property type="component" value="Unassembled WGS sequence"/>
</dbReference>
<dbReference type="InterPro" id="IPR013325">
    <property type="entry name" value="RNA_pol_sigma_r2"/>
</dbReference>
<feature type="domain" description="RNA polymerase sigma-70 region 2" evidence="5">
    <location>
        <begin position="20"/>
        <end position="82"/>
    </location>
</feature>
<dbReference type="Pfam" id="PF08281">
    <property type="entry name" value="Sigma70_r4_2"/>
    <property type="match status" value="1"/>
</dbReference>
<keyword evidence="2" id="KW-0805">Transcription regulation</keyword>
<feature type="domain" description="RNA polymerase sigma factor 70 region 4 type 2" evidence="6">
    <location>
        <begin position="118"/>
        <end position="167"/>
    </location>
</feature>
<dbReference type="SUPFAM" id="SSF88659">
    <property type="entry name" value="Sigma3 and sigma4 domains of RNA polymerase sigma factors"/>
    <property type="match status" value="1"/>
</dbReference>
<accession>A0ABV2N6D5</accession>
<dbReference type="PANTHER" id="PTHR43133:SF63">
    <property type="entry name" value="RNA POLYMERASE SIGMA FACTOR FECI-RELATED"/>
    <property type="match status" value="1"/>
</dbReference>
<organism evidence="7 8">
    <name type="scientific">Aquamicrobium terrae</name>
    <dbReference type="NCBI Taxonomy" id="1324945"/>
    <lineage>
        <taxon>Bacteria</taxon>
        <taxon>Pseudomonadati</taxon>
        <taxon>Pseudomonadota</taxon>
        <taxon>Alphaproteobacteria</taxon>
        <taxon>Hyphomicrobiales</taxon>
        <taxon>Phyllobacteriaceae</taxon>
        <taxon>Aquamicrobium</taxon>
    </lineage>
</organism>
<dbReference type="Gene3D" id="1.10.1740.10">
    <property type="match status" value="1"/>
</dbReference>
<dbReference type="CDD" id="cd06171">
    <property type="entry name" value="Sigma70_r4"/>
    <property type="match status" value="1"/>
</dbReference>
<evidence type="ECO:0000259" key="5">
    <source>
        <dbReference type="Pfam" id="PF04542"/>
    </source>
</evidence>
<evidence type="ECO:0000256" key="4">
    <source>
        <dbReference type="ARBA" id="ARBA00023163"/>
    </source>
</evidence>
<dbReference type="Pfam" id="PF04542">
    <property type="entry name" value="Sigma70_r2"/>
    <property type="match status" value="1"/>
</dbReference>
<protein>
    <submittedName>
        <fullName evidence="7">RNA polymerase sigma-70 factor (ECF subfamily)</fullName>
    </submittedName>
</protein>
<sequence length="175" mass="19832">MGPDILDPDDHRLIHALSASLRPALNRYFLRRRMSPLDAEDAVQEVFARLSKRPGLSKLHNVEGYLFEAAASVAVDHHRRAASRQADAHDHYDDALHATYHYGPDRDVEGRQQLSIALKALLKLPEKTRTVVILSRLEQLRHAEIARRLGISTSAVEKHLAKALLHISRHVEERV</sequence>
<evidence type="ECO:0000256" key="1">
    <source>
        <dbReference type="ARBA" id="ARBA00010641"/>
    </source>
</evidence>
<gene>
    <name evidence="7" type="ORF">ABID37_004596</name>
</gene>
<keyword evidence="4" id="KW-0804">Transcription</keyword>
<evidence type="ECO:0000313" key="7">
    <source>
        <dbReference type="EMBL" id="MET3794356.1"/>
    </source>
</evidence>
<comment type="caution">
    <text evidence="7">The sequence shown here is derived from an EMBL/GenBank/DDBJ whole genome shotgun (WGS) entry which is preliminary data.</text>
</comment>
<keyword evidence="3" id="KW-0731">Sigma factor</keyword>
<dbReference type="EMBL" id="JBEPML010000023">
    <property type="protein sequence ID" value="MET3794356.1"/>
    <property type="molecule type" value="Genomic_DNA"/>
</dbReference>
<dbReference type="InterPro" id="IPR007627">
    <property type="entry name" value="RNA_pol_sigma70_r2"/>
</dbReference>
<evidence type="ECO:0000259" key="6">
    <source>
        <dbReference type="Pfam" id="PF08281"/>
    </source>
</evidence>